<organism evidence="2 3">
    <name type="scientific">Cymbomonas tetramitiformis</name>
    <dbReference type="NCBI Taxonomy" id="36881"/>
    <lineage>
        <taxon>Eukaryota</taxon>
        <taxon>Viridiplantae</taxon>
        <taxon>Chlorophyta</taxon>
        <taxon>Pyramimonadophyceae</taxon>
        <taxon>Pyramimonadales</taxon>
        <taxon>Pyramimonadaceae</taxon>
        <taxon>Cymbomonas</taxon>
    </lineage>
</organism>
<evidence type="ECO:0000313" key="2">
    <source>
        <dbReference type="EMBL" id="KAK3285506.1"/>
    </source>
</evidence>
<gene>
    <name evidence="2" type="ORF">CYMTET_6892</name>
</gene>
<evidence type="ECO:0000313" key="3">
    <source>
        <dbReference type="Proteomes" id="UP001190700"/>
    </source>
</evidence>
<keyword evidence="3" id="KW-1185">Reference proteome</keyword>
<keyword evidence="1" id="KW-1133">Transmembrane helix</keyword>
<evidence type="ECO:0000256" key="1">
    <source>
        <dbReference type="SAM" id="Phobius"/>
    </source>
</evidence>
<feature type="transmembrane region" description="Helical" evidence="1">
    <location>
        <begin position="26"/>
        <end position="47"/>
    </location>
</feature>
<reference evidence="2 3" key="1">
    <citation type="journal article" date="2015" name="Genome Biol. Evol.">
        <title>Comparative Genomics of a Bacterivorous Green Alga Reveals Evolutionary Causalities and Consequences of Phago-Mixotrophic Mode of Nutrition.</title>
        <authorList>
            <person name="Burns J.A."/>
            <person name="Paasch A."/>
            <person name="Narechania A."/>
            <person name="Kim E."/>
        </authorList>
    </citation>
    <scope>NUCLEOTIDE SEQUENCE [LARGE SCALE GENOMIC DNA]</scope>
    <source>
        <strain evidence="2 3">PLY_AMNH</strain>
    </source>
</reference>
<protein>
    <submittedName>
        <fullName evidence="2">Uncharacterized protein</fullName>
    </submittedName>
</protein>
<dbReference type="EMBL" id="LGRX02001790">
    <property type="protein sequence ID" value="KAK3285506.1"/>
    <property type="molecule type" value="Genomic_DNA"/>
</dbReference>
<comment type="caution">
    <text evidence="2">The sequence shown here is derived from an EMBL/GenBank/DDBJ whole genome shotgun (WGS) entry which is preliminary data.</text>
</comment>
<sequence length="122" mass="12242">MVIEPSRSCATALGCGAPPFGFRPHFTLLVCLVSLLYFGIVGAATGYGGAVIDNNINSITTESPVIGQHCLHLGFDSLSPVVQEQLLQVIGSAVAAGSQGSALDCTSAATSGYGGVATTAEP</sequence>
<keyword evidence="1" id="KW-0812">Transmembrane</keyword>
<proteinExistence type="predicted"/>
<name>A0AAE0GWP9_9CHLO</name>
<dbReference type="AlphaFoldDB" id="A0AAE0GWP9"/>
<keyword evidence="1" id="KW-0472">Membrane</keyword>
<dbReference type="Proteomes" id="UP001190700">
    <property type="component" value="Unassembled WGS sequence"/>
</dbReference>
<accession>A0AAE0GWP9</accession>